<evidence type="ECO:0000313" key="5">
    <source>
        <dbReference type="EMBL" id="MFH6982987.1"/>
    </source>
</evidence>
<sequence>MAWRRWSGASKPPASRASEEDLLIKEESFNRINKWIISEKKYLNPDIKLDTVARGVHLSEKQVSSSINTIACQNFNSYINKLRIKEAQALLLDQAYGHFTIDAVAEMVGFSNKVSFYKAFKKVTGKSPTDYRRSPNQYH</sequence>
<proteinExistence type="predicted"/>
<evidence type="ECO:0000256" key="1">
    <source>
        <dbReference type="ARBA" id="ARBA00023015"/>
    </source>
</evidence>
<feature type="domain" description="HTH araC/xylS-type" evidence="4">
    <location>
        <begin position="30"/>
        <end position="134"/>
    </location>
</feature>
<dbReference type="PANTHER" id="PTHR43280:SF29">
    <property type="entry name" value="ARAC-FAMILY TRANSCRIPTIONAL REGULATOR"/>
    <property type="match status" value="1"/>
</dbReference>
<gene>
    <name evidence="5" type="ORF">ACHKAR_06035</name>
</gene>
<name>A0ABW7N6D1_9BACT</name>
<dbReference type="PROSITE" id="PS01124">
    <property type="entry name" value="HTH_ARAC_FAMILY_2"/>
    <property type="match status" value="1"/>
</dbReference>
<dbReference type="Gene3D" id="1.10.10.60">
    <property type="entry name" value="Homeodomain-like"/>
    <property type="match status" value="2"/>
</dbReference>
<dbReference type="RefSeq" id="WP_395416589.1">
    <property type="nucleotide sequence ID" value="NZ_JBIPKE010000013.1"/>
</dbReference>
<dbReference type="SUPFAM" id="SSF46689">
    <property type="entry name" value="Homeodomain-like"/>
    <property type="match status" value="1"/>
</dbReference>
<evidence type="ECO:0000256" key="3">
    <source>
        <dbReference type="ARBA" id="ARBA00023163"/>
    </source>
</evidence>
<keyword evidence="3" id="KW-0804">Transcription</keyword>
<keyword evidence="6" id="KW-1185">Reference proteome</keyword>
<dbReference type="PRINTS" id="PR00032">
    <property type="entry name" value="HTHARAC"/>
</dbReference>
<dbReference type="Proteomes" id="UP001610063">
    <property type="component" value="Unassembled WGS sequence"/>
</dbReference>
<evidence type="ECO:0000313" key="6">
    <source>
        <dbReference type="Proteomes" id="UP001610063"/>
    </source>
</evidence>
<dbReference type="InterPro" id="IPR018060">
    <property type="entry name" value="HTH_AraC"/>
</dbReference>
<dbReference type="PANTHER" id="PTHR43280">
    <property type="entry name" value="ARAC-FAMILY TRANSCRIPTIONAL REGULATOR"/>
    <property type="match status" value="1"/>
</dbReference>
<organism evidence="5 6">
    <name type="scientific">Marinoscillum luteum</name>
    <dbReference type="NCBI Taxonomy" id="861051"/>
    <lineage>
        <taxon>Bacteria</taxon>
        <taxon>Pseudomonadati</taxon>
        <taxon>Bacteroidota</taxon>
        <taxon>Cytophagia</taxon>
        <taxon>Cytophagales</taxon>
        <taxon>Reichenbachiellaceae</taxon>
        <taxon>Marinoscillum</taxon>
    </lineage>
</organism>
<dbReference type="Pfam" id="PF12833">
    <property type="entry name" value="HTH_18"/>
    <property type="match status" value="1"/>
</dbReference>
<dbReference type="InterPro" id="IPR009057">
    <property type="entry name" value="Homeodomain-like_sf"/>
</dbReference>
<comment type="caution">
    <text evidence="5">The sequence shown here is derived from an EMBL/GenBank/DDBJ whole genome shotgun (WGS) entry which is preliminary data.</text>
</comment>
<keyword evidence="2" id="KW-0238">DNA-binding</keyword>
<evidence type="ECO:0000256" key="2">
    <source>
        <dbReference type="ARBA" id="ARBA00023125"/>
    </source>
</evidence>
<dbReference type="EMBL" id="JBIPKE010000013">
    <property type="protein sequence ID" value="MFH6982987.1"/>
    <property type="molecule type" value="Genomic_DNA"/>
</dbReference>
<evidence type="ECO:0000259" key="4">
    <source>
        <dbReference type="PROSITE" id="PS01124"/>
    </source>
</evidence>
<reference evidence="5 6" key="1">
    <citation type="journal article" date="2013" name="Int. J. Syst. Evol. Microbiol.">
        <title>Marinoscillum luteum sp. nov., isolated from marine sediment.</title>
        <authorList>
            <person name="Cha I.T."/>
            <person name="Park S.J."/>
            <person name="Kim S.J."/>
            <person name="Kim J.G."/>
            <person name="Jung M.Y."/>
            <person name="Shin K.S."/>
            <person name="Kwon K.K."/>
            <person name="Yang S.H."/>
            <person name="Seo Y.S."/>
            <person name="Rhee S.K."/>
        </authorList>
    </citation>
    <scope>NUCLEOTIDE SEQUENCE [LARGE SCALE GENOMIC DNA]</scope>
    <source>
        <strain evidence="5 6">KCTC 23939</strain>
    </source>
</reference>
<accession>A0ABW7N6D1</accession>
<dbReference type="PROSITE" id="PS00041">
    <property type="entry name" value="HTH_ARAC_FAMILY_1"/>
    <property type="match status" value="1"/>
</dbReference>
<dbReference type="InterPro" id="IPR018062">
    <property type="entry name" value="HTH_AraC-typ_CS"/>
</dbReference>
<protein>
    <submittedName>
        <fullName evidence="5">Helix-turn-helix domain-containing protein</fullName>
    </submittedName>
</protein>
<dbReference type="SMART" id="SM00342">
    <property type="entry name" value="HTH_ARAC"/>
    <property type="match status" value="1"/>
</dbReference>
<keyword evidence="1" id="KW-0805">Transcription regulation</keyword>
<dbReference type="InterPro" id="IPR020449">
    <property type="entry name" value="Tscrpt_reg_AraC-type_HTH"/>
</dbReference>